<dbReference type="OrthoDB" id="529273at2759"/>
<dbReference type="HOGENOM" id="CLU_030112_1_0_1"/>
<name>G9MS89_HYPVG</name>
<evidence type="ECO:0000256" key="4">
    <source>
        <dbReference type="ARBA" id="ARBA00022729"/>
    </source>
</evidence>
<gene>
    <name evidence="12" type="ORF">TRIVIDRAFT_71112</name>
</gene>
<keyword evidence="13" id="KW-1185">Reference proteome</keyword>
<comment type="caution">
    <text evidence="12">The sequence shown here is derived from an EMBL/GenBank/DDBJ whole genome shotgun (WGS) entry which is preliminary data.</text>
</comment>
<evidence type="ECO:0000256" key="9">
    <source>
        <dbReference type="ARBA" id="ARBA00048317"/>
    </source>
</evidence>
<dbReference type="Pfam" id="PF04577">
    <property type="entry name" value="Glyco_transf_61"/>
    <property type="match status" value="1"/>
</dbReference>
<sequence>MLLLQKFAHFSRSDLVHSVPSPQVSPIPTILSFPHDYYLVNTPETLWCQERFGTRYLENVRDFSASFCTDESISRFTCFFSSTAADEQPRIDSMCYGHHAVFDKSLQRFRLGCNVKLPTSDERAKGVPIPTELSRYWYETGPGFIMNETIRLDGEVSKEPSKITTILIKREGSNNLWHSLMEIMSLSWSLDALQISADAKTGEPFLSPEAGATTQIVLLDKHEDGPFIDMWKLFSKMPIRRIRELNASEPPSDIIIPFAGGSNTLWQGDWEDILCRDSTLVKTFSSRVLSLYGVTTPIKDNSKVIVTYIRRTNTRKLINEDAHMEALRREVPNMVLNVIDFGGIPFSEQIQIVRETDLLVGVHGAGLTHLMFLQPGSAVLEILPEGLQHKGFRNLAQMLGIGFFRAHAKMHGDASGDNQWQFDAVELDQRRLIDLINIGVRSLYNNGKKSYDVL</sequence>
<evidence type="ECO:0000259" key="11">
    <source>
        <dbReference type="Pfam" id="PF04577"/>
    </source>
</evidence>
<evidence type="ECO:0000256" key="1">
    <source>
        <dbReference type="ARBA" id="ARBA00011970"/>
    </source>
</evidence>
<evidence type="ECO:0000313" key="12">
    <source>
        <dbReference type="EMBL" id="EHK23196.1"/>
    </source>
</evidence>
<dbReference type="STRING" id="413071.G9MS89"/>
<feature type="domain" description="Glycosyltransferase 61 catalytic" evidence="11">
    <location>
        <begin position="304"/>
        <end position="380"/>
    </location>
</feature>
<evidence type="ECO:0000256" key="2">
    <source>
        <dbReference type="ARBA" id="ARBA00022676"/>
    </source>
</evidence>
<dbReference type="GO" id="GO:0097363">
    <property type="term" value="F:protein O-acetylglucosaminyltransferase activity"/>
    <property type="evidence" value="ECO:0007669"/>
    <property type="project" value="UniProtKB-EC"/>
</dbReference>
<dbReference type="PANTHER" id="PTHR20961">
    <property type="entry name" value="GLYCOSYLTRANSFERASE"/>
    <property type="match status" value="1"/>
</dbReference>
<organism evidence="12 13">
    <name type="scientific">Hypocrea virens (strain Gv29-8 / FGSC 10586)</name>
    <name type="common">Gliocladium virens</name>
    <name type="synonym">Trichoderma virens</name>
    <dbReference type="NCBI Taxonomy" id="413071"/>
    <lineage>
        <taxon>Eukaryota</taxon>
        <taxon>Fungi</taxon>
        <taxon>Dikarya</taxon>
        <taxon>Ascomycota</taxon>
        <taxon>Pezizomycotina</taxon>
        <taxon>Sordariomycetes</taxon>
        <taxon>Hypocreomycetidae</taxon>
        <taxon>Hypocreales</taxon>
        <taxon>Hypocreaceae</taxon>
        <taxon>Trichoderma</taxon>
    </lineage>
</organism>
<dbReference type="VEuPathDB" id="FungiDB:TRIVIDRAFT_71112"/>
<dbReference type="EC" id="2.4.1.255" evidence="1"/>
<protein>
    <recommendedName>
        <fullName evidence="7">EGF domain-specific O-linked N-acetylglucosamine transferase</fullName>
        <ecNumber evidence="1">2.4.1.255</ecNumber>
    </recommendedName>
    <alternativeName>
        <fullName evidence="8">Extracellular O-linked N-acetylglucosamine transferase</fullName>
    </alternativeName>
</protein>
<dbReference type="Proteomes" id="UP000007115">
    <property type="component" value="Unassembled WGS sequence"/>
</dbReference>
<dbReference type="AlphaFoldDB" id="G9MS89"/>
<comment type="catalytic activity">
    <reaction evidence="10">
        <text>L-threonyl-[protein] + UDP-N-acetyl-alpha-D-glucosamine = 3-O-(N-acetyl-beta-D-glucosaminyl)-L-threonyl-[protein] + UDP + H(+)</text>
        <dbReference type="Rhea" id="RHEA:48908"/>
        <dbReference type="Rhea" id="RHEA-COMP:11060"/>
        <dbReference type="Rhea" id="RHEA-COMP:12252"/>
        <dbReference type="ChEBI" id="CHEBI:15378"/>
        <dbReference type="ChEBI" id="CHEBI:30013"/>
        <dbReference type="ChEBI" id="CHEBI:57705"/>
        <dbReference type="ChEBI" id="CHEBI:58223"/>
        <dbReference type="ChEBI" id="CHEBI:90840"/>
        <dbReference type="EC" id="2.4.1.255"/>
    </reaction>
</comment>
<dbReference type="InterPro" id="IPR049625">
    <property type="entry name" value="Glyco_transf_61_cat"/>
</dbReference>
<comment type="catalytic activity">
    <reaction evidence="9">
        <text>L-seryl-[protein] + UDP-N-acetyl-alpha-D-glucosamine = 3-O-(N-acetyl-beta-D-glucosaminyl)-L-seryl-[protein] + UDP + H(+)</text>
        <dbReference type="Rhea" id="RHEA:48904"/>
        <dbReference type="Rhea" id="RHEA-COMP:9863"/>
        <dbReference type="Rhea" id="RHEA-COMP:12251"/>
        <dbReference type="ChEBI" id="CHEBI:15378"/>
        <dbReference type="ChEBI" id="CHEBI:29999"/>
        <dbReference type="ChEBI" id="CHEBI:57705"/>
        <dbReference type="ChEBI" id="CHEBI:58223"/>
        <dbReference type="ChEBI" id="CHEBI:90838"/>
        <dbReference type="EC" id="2.4.1.255"/>
    </reaction>
</comment>
<dbReference type="eggNOG" id="KOG4698">
    <property type="taxonomic scope" value="Eukaryota"/>
</dbReference>
<evidence type="ECO:0000256" key="3">
    <source>
        <dbReference type="ARBA" id="ARBA00022679"/>
    </source>
</evidence>
<evidence type="ECO:0000256" key="7">
    <source>
        <dbReference type="ARBA" id="ARBA00040944"/>
    </source>
</evidence>
<evidence type="ECO:0000256" key="8">
    <source>
        <dbReference type="ARBA" id="ARBA00042574"/>
    </source>
</evidence>
<dbReference type="OMA" id="DSKNDWQ"/>
<evidence type="ECO:0000313" key="13">
    <source>
        <dbReference type="Proteomes" id="UP000007115"/>
    </source>
</evidence>
<dbReference type="RefSeq" id="XP_013957390.1">
    <property type="nucleotide sequence ID" value="XM_014101915.1"/>
</dbReference>
<dbReference type="GeneID" id="25797428"/>
<evidence type="ECO:0000256" key="10">
    <source>
        <dbReference type="ARBA" id="ARBA00049432"/>
    </source>
</evidence>
<dbReference type="EMBL" id="ABDF02000006">
    <property type="protein sequence ID" value="EHK23196.1"/>
    <property type="molecule type" value="Genomic_DNA"/>
</dbReference>
<accession>G9MS89</accession>
<evidence type="ECO:0000256" key="5">
    <source>
        <dbReference type="ARBA" id="ARBA00022824"/>
    </source>
</evidence>
<evidence type="ECO:0000256" key="6">
    <source>
        <dbReference type="ARBA" id="ARBA00023180"/>
    </source>
</evidence>
<reference evidence="12 13" key="1">
    <citation type="journal article" date="2011" name="Genome Biol.">
        <title>Comparative genome sequence analysis underscores mycoparasitism as the ancestral life style of Trichoderma.</title>
        <authorList>
            <person name="Kubicek C.P."/>
            <person name="Herrera-Estrella A."/>
            <person name="Seidl-Seiboth V."/>
            <person name="Martinez D.A."/>
            <person name="Druzhinina I.S."/>
            <person name="Thon M."/>
            <person name="Zeilinger S."/>
            <person name="Casas-Flores S."/>
            <person name="Horwitz B.A."/>
            <person name="Mukherjee P.K."/>
            <person name="Mukherjee M."/>
            <person name="Kredics L."/>
            <person name="Alcaraz L.D."/>
            <person name="Aerts A."/>
            <person name="Antal Z."/>
            <person name="Atanasova L."/>
            <person name="Cervantes-Badillo M.G."/>
            <person name="Challacombe J."/>
            <person name="Chertkov O."/>
            <person name="McCluskey K."/>
            <person name="Coulpier F."/>
            <person name="Deshpande N."/>
            <person name="von Doehren H."/>
            <person name="Ebbole D.J."/>
            <person name="Esquivel-Naranjo E.U."/>
            <person name="Fekete E."/>
            <person name="Flipphi M."/>
            <person name="Glaser F."/>
            <person name="Gomez-Rodriguez E.Y."/>
            <person name="Gruber S."/>
            <person name="Han C."/>
            <person name="Henrissat B."/>
            <person name="Hermosa R."/>
            <person name="Hernandez-Onate M."/>
            <person name="Karaffa L."/>
            <person name="Kosti I."/>
            <person name="Le Crom S."/>
            <person name="Lindquist E."/>
            <person name="Lucas S."/>
            <person name="Luebeck M."/>
            <person name="Luebeck P.S."/>
            <person name="Margeot A."/>
            <person name="Metz B."/>
            <person name="Misra M."/>
            <person name="Nevalainen H."/>
            <person name="Omann M."/>
            <person name="Packer N."/>
            <person name="Perrone G."/>
            <person name="Uresti-Rivera E.E."/>
            <person name="Salamov A."/>
            <person name="Schmoll M."/>
            <person name="Seiboth B."/>
            <person name="Shapiro H."/>
            <person name="Sukno S."/>
            <person name="Tamayo-Ramos J.A."/>
            <person name="Tisch D."/>
            <person name="Wiest A."/>
            <person name="Wilkinson H.H."/>
            <person name="Zhang M."/>
            <person name="Coutinho P.M."/>
            <person name="Kenerley C.M."/>
            <person name="Monte E."/>
            <person name="Baker S.E."/>
            <person name="Grigoriev I.V."/>
        </authorList>
    </citation>
    <scope>NUCLEOTIDE SEQUENCE [LARGE SCALE GENOMIC DNA]</scope>
    <source>
        <strain evidence="13">Gv29-8 / FGSC 10586</strain>
    </source>
</reference>
<dbReference type="InParanoid" id="G9MS89"/>
<keyword evidence="4" id="KW-0732">Signal</keyword>
<proteinExistence type="predicted"/>
<keyword evidence="5" id="KW-0256">Endoplasmic reticulum</keyword>
<dbReference type="GO" id="GO:0005788">
    <property type="term" value="C:endoplasmic reticulum lumen"/>
    <property type="evidence" value="ECO:0007669"/>
    <property type="project" value="TreeGrafter"/>
</dbReference>
<dbReference type="InterPro" id="IPR007657">
    <property type="entry name" value="Glycosyltransferase_61"/>
</dbReference>
<keyword evidence="3" id="KW-0808">Transferase</keyword>
<keyword evidence="2" id="KW-0328">Glycosyltransferase</keyword>
<keyword evidence="6" id="KW-0325">Glycoprotein</keyword>
<dbReference type="PANTHER" id="PTHR20961:SF148">
    <property type="entry name" value="EGF DOMAIN-SPECIFIC O-LINKED N-ACETYLGLUCOSAMINE TRANSFERASE"/>
    <property type="match status" value="1"/>
</dbReference>